<dbReference type="NCBIfam" id="TIGR02937">
    <property type="entry name" value="sigma70-ECF"/>
    <property type="match status" value="1"/>
</dbReference>
<evidence type="ECO:0000313" key="8">
    <source>
        <dbReference type="Proteomes" id="UP000789423"/>
    </source>
</evidence>
<evidence type="ECO:0000256" key="3">
    <source>
        <dbReference type="ARBA" id="ARBA00023082"/>
    </source>
</evidence>
<comment type="similarity">
    <text evidence="1">Belongs to the sigma-70 factor family. ECF subfamily.</text>
</comment>
<keyword evidence="3" id="KW-0731">Sigma factor</keyword>
<feature type="domain" description="RNA polymerase sigma factor 70 region 4 type 2" evidence="6">
    <location>
        <begin position="125"/>
        <end position="177"/>
    </location>
</feature>
<dbReference type="SUPFAM" id="SSF88659">
    <property type="entry name" value="Sigma3 and sigma4 domains of RNA polymerase sigma factors"/>
    <property type="match status" value="1"/>
</dbReference>
<gene>
    <name evidence="7" type="primary">rpoE_2</name>
    <name evidence="7" type="ORF">BACCIP111899_02128</name>
</gene>
<keyword evidence="8" id="KW-1185">Reference proteome</keyword>
<dbReference type="CDD" id="cd06171">
    <property type="entry name" value="Sigma70_r4"/>
    <property type="match status" value="1"/>
</dbReference>
<dbReference type="InterPro" id="IPR007627">
    <property type="entry name" value="RNA_pol_sigma70_r2"/>
</dbReference>
<evidence type="ECO:0000256" key="2">
    <source>
        <dbReference type="ARBA" id="ARBA00023015"/>
    </source>
</evidence>
<reference evidence="7 8" key="1">
    <citation type="submission" date="2021-10" db="EMBL/GenBank/DDBJ databases">
        <authorList>
            <person name="Criscuolo A."/>
        </authorList>
    </citation>
    <scope>NUCLEOTIDE SEQUENCE [LARGE SCALE GENOMIC DNA]</scope>
    <source>
        <strain evidence="8">CIP 111899</strain>
    </source>
</reference>
<dbReference type="InterPro" id="IPR013325">
    <property type="entry name" value="RNA_pol_sigma_r2"/>
</dbReference>
<dbReference type="EMBL" id="CAKJTI010000008">
    <property type="protein sequence ID" value="CAG9612950.1"/>
    <property type="molecule type" value="Genomic_DNA"/>
</dbReference>
<dbReference type="InterPro" id="IPR036388">
    <property type="entry name" value="WH-like_DNA-bd_sf"/>
</dbReference>
<protein>
    <submittedName>
        <fullName evidence="7">ECF RNA polymerase sigma factor RpoE</fullName>
    </submittedName>
</protein>
<dbReference type="Pfam" id="PF08281">
    <property type="entry name" value="Sigma70_r4_2"/>
    <property type="match status" value="1"/>
</dbReference>
<dbReference type="Gene3D" id="1.10.1740.10">
    <property type="match status" value="1"/>
</dbReference>
<accession>A0ABN8A149</accession>
<dbReference type="InterPro" id="IPR013324">
    <property type="entry name" value="RNA_pol_sigma_r3/r4-like"/>
</dbReference>
<evidence type="ECO:0000259" key="5">
    <source>
        <dbReference type="Pfam" id="PF04542"/>
    </source>
</evidence>
<dbReference type="Gene3D" id="1.10.10.10">
    <property type="entry name" value="Winged helix-like DNA-binding domain superfamily/Winged helix DNA-binding domain"/>
    <property type="match status" value="1"/>
</dbReference>
<dbReference type="InterPro" id="IPR013249">
    <property type="entry name" value="RNA_pol_sigma70_r4_t2"/>
</dbReference>
<keyword evidence="2" id="KW-0805">Transcription regulation</keyword>
<dbReference type="PANTHER" id="PTHR43133:SF62">
    <property type="entry name" value="RNA POLYMERASE SIGMA FACTOR SIGZ"/>
    <property type="match status" value="1"/>
</dbReference>
<dbReference type="Proteomes" id="UP000789423">
    <property type="component" value="Unassembled WGS sequence"/>
</dbReference>
<dbReference type="Pfam" id="PF04542">
    <property type="entry name" value="Sigma70_r2"/>
    <property type="match status" value="1"/>
</dbReference>
<evidence type="ECO:0000256" key="1">
    <source>
        <dbReference type="ARBA" id="ARBA00010641"/>
    </source>
</evidence>
<evidence type="ECO:0000259" key="6">
    <source>
        <dbReference type="Pfam" id="PF08281"/>
    </source>
</evidence>
<dbReference type="InterPro" id="IPR014284">
    <property type="entry name" value="RNA_pol_sigma-70_dom"/>
</dbReference>
<dbReference type="SUPFAM" id="SSF88946">
    <property type="entry name" value="Sigma2 domain of RNA polymerase sigma factors"/>
    <property type="match status" value="1"/>
</dbReference>
<organism evidence="7 8">
    <name type="scientific">Bacillus rhizoplanae</name>
    <dbReference type="NCBI Taxonomy" id="2880966"/>
    <lineage>
        <taxon>Bacteria</taxon>
        <taxon>Bacillati</taxon>
        <taxon>Bacillota</taxon>
        <taxon>Bacilli</taxon>
        <taxon>Bacillales</taxon>
        <taxon>Bacillaceae</taxon>
        <taxon>Bacillus</taxon>
    </lineage>
</organism>
<dbReference type="InterPro" id="IPR039425">
    <property type="entry name" value="RNA_pol_sigma-70-like"/>
</dbReference>
<feature type="domain" description="RNA polymerase sigma-70 region 2" evidence="5">
    <location>
        <begin position="26"/>
        <end position="95"/>
    </location>
</feature>
<dbReference type="PANTHER" id="PTHR43133">
    <property type="entry name" value="RNA POLYMERASE ECF-TYPE SIGMA FACTO"/>
    <property type="match status" value="1"/>
</dbReference>
<proteinExistence type="inferred from homology"/>
<comment type="caution">
    <text evidence="7">The sequence shown here is derived from an EMBL/GenBank/DDBJ whole genome shotgun (WGS) entry which is preliminary data.</text>
</comment>
<name>A0ABN8A149_9BACI</name>
<sequence>MGMKEKNDYELMQLVKRNYRPALEELYERYIKLTYSFTFKFFQGNEDKTKEVVQLVFLKLWTTKSMYNPSKGDFVNWILTITRNICIDYVRKENKELMYRKFDDAEKPIHIADSKNEIEKRLHSVEIQKAKQNLSTSQKRLIDLLYWKGYSLSEIAKMEDEPLGTIKSRLHQSLKQLKKYLE</sequence>
<evidence type="ECO:0000313" key="7">
    <source>
        <dbReference type="EMBL" id="CAG9612950.1"/>
    </source>
</evidence>
<evidence type="ECO:0000256" key="4">
    <source>
        <dbReference type="ARBA" id="ARBA00023163"/>
    </source>
</evidence>
<keyword evidence="4" id="KW-0804">Transcription</keyword>